<gene>
    <name evidence="3" type="ORF">H5J25_07270</name>
</gene>
<proteinExistence type="predicted"/>
<dbReference type="Pfam" id="PF07589">
    <property type="entry name" value="PEP-CTERM"/>
    <property type="match status" value="1"/>
</dbReference>
<keyword evidence="1" id="KW-1133">Transmembrane helix</keyword>
<dbReference type="NCBIfam" id="TIGR02595">
    <property type="entry name" value="PEP_CTERM"/>
    <property type="match status" value="1"/>
</dbReference>
<keyword evidence="1" id="KW-0472">Membrane</keyword>
<name>A0A974NXK4_9SPHN</name>
<accession>A0A974NXK4</accession>
<evidence type="ECO:0000259" key="2">
    <source>
        <dbReference type="Pfam" id="PF07589"/>
    </source>
</evidence>
<evidence type="ECO:0000256" key="1">
    <source>
        <dbReference type="SAM" id="Phobius"/>
    </source>
</evidence>
<feature type="domain" description="Ice-binding protein C-terminal" evidence="2">
    <location>
        <begin position="45"/>
        <end position="68"/>
    </location>
</feature>
<reference evidence="4" key="1">
    <citation type="submission" date="2020-09" db="EMBL/GenBank/DDBJ databases">
        <title>Sphingomonas sp., a new species isolated from pork steak.</title>
        <authorList>
            <person name="Heidler von Heilborn D."/>
        </authorList>
    </citation>
    <scope>NUCLEOTIDE SEQUENCE [LARGE SCALE GENOMIC DNA]</scope>
</reference>
<dbReference type="KEGG" id="sari:H5J25_07270"/>
<dbReference type="NCBIfam" id="NF035944">
    <property type="entry name" value="PEPxxWA-CTERM"/>
    <property type="match status" value="1"/>
</dbReference>
<keyword evidence="1" id="KW-0812">Transmembrane</keyword>
<evidence type="ECO:0000313" key="4">
    <source>
        <dbReference type="Proteomes" id="UP000595894"/>
    </source>
</evidence>
<feature type="transmembrane region" description="Helical" evidence="1">
    <location>
        <begin position="50"/>
        <end position="70"/>
    </location>
</feature>
<dbReference type="EMBL" id="CP061035">
    <property type="protein sequence ID" value="QQV78899.1"/>
    <property type="molecule type" value="Genomic_DNA"/>
</dbReference>
<dbReference type="AlphaFoldDB" id="A0A974NXK4"/>
<organism evidence="3 4">
    <name type="scientific">Sphingomonas aliaeris</name>
    <dbReference type="NCBI Taxonomy" id="2759526"/>
    <lineage>
        <taxon>Bacteria</taxon>
        <taxon>Pseudomonadati</taxon>
        <taxon>Pseudomonadota</taxon>
        <taxon>Alphaproteobacteria</taxon>
        <taxon>Sphingomonadales</taxon>
        <taxon>Sphingomonadaceae</taxon>
        <taxon>Sphingomonas</taxon>
    </lineage>
</organism>
<keyword evidence="4" id="KW-1185">Reference proteome</keyword>
<dbReference type="InterPro" id="IPR013424">
    <property type="entry name" value="Ice-binding_C"/>
</dbReference>
<evidence type="ECO:0000313" key="3">
    <source>
        <dbReference type="EMBL" id="QQV78899.1"/>
    </source>
</evidence>
<protein>
    <submittedName>
        <fullName evidence="3">PEPxxWA-CTERM sorting domain-containing protein</fullName>
    </submittedName>
</protein>
<dbReference type="Proteomes" id="UP000595894">
    <property type="component" value="Chromosome"/>
</dbReference>
<sequence>MAATQSLANTYLSNTTNGQWQSAAGSQLKYLFGNNARQSQVYVAAVPEPATWGMMILGFGLLGGLLRRGYKAIKGQLLLRWTPALPAA</sequence>